<comment type="caution">
    <text evidence="1">The sequence shown here is derived from an EMBL/GenBank/DDBJ whole genome shotgun (WGS) entry which is preliminary data.</text>
</comment>
<keyword evidence="2" id="KW-1185">Reference proteome</keyword>
<evidence type="ECO:0000313" key="2">
    <source>
        <dbReference type="Proteomes" id="UP001054837"/>
    </source>
</evidence>
<reference evidence="1 2" key="1">
    <citation type="submission" date="2021-06" db="EMBL/GenBank/DDBJ databases">
        <title>Caerostris darwini draft genome.</title>
        <authorList>
            <person name="Kono N."/>
            <person name="Arakawa K."/>
        </authorList>
    </citation>
    <scope>NUCLEOTIDE SEQUENCE [LARGE SCALE GENOMIC DNA]</scope>
</reference>
<sequence length="104" mass="12296">MLYPLTRLRDIQKDLRRVSCRSQCLDSENLIAWQWPHDPSPNETSGCRVGPKWRRKPCIKSRLACFLWRRVFKLGSRRDGFLMLFCGRLSRSFFFVIGPVSVFT</sequence>
<protein>
    <submittedName>
        <fullName evidence="1">Uncharacterized protein</fullName>
    </submittedName>
</protein>
<evidence type="ECO:0000313" key="1">
    <source>
        <dbReference type="EMBL" id="GIX95807.1"/>
    </source>
</evidence>
<organism evidence="1 2">
    <name type="scientific">Caerostris darwini</name>
    <dbReference type="NCBI Taxonomy" id="1538125"/>
    <lineage>
        <taxon>Eukaryota</taxon>
        <taxon>Metazoa</taxon>
        <taxon>Ecdysozoa</taxon>
        <taxon>Arthropoda</taxon>
        <taxon>Chelicerata</taxon>
        <taxon>Arachnida</taxon>
        <taxon>Araneae</taxon>
        <taxon>Araneomorphae</taxon>
        <taxon>Entelegynae</taxon>
        <taxon>Araneoidea</taxon>
        <taxon>Araneidae</taxon>
        <taxon>Caerostris</taxon>
    </lineage>
</organism>
<name>A0AAV4PEH6_9ARAC</name>
<dbReference type="EMBL" id="BPLQ01002817">
    <property type="protein sequence ID" value="GIX95807.1"/>
    <property type="molecule type" value="Genomic_DNA"/>
</dbReference>
<accession>A0AAV4PEH6</accession>
<proteinExistence type="predicted"/>
<dbReference type="Proteomes" id="UP001054837">
    <property type="component" value="Unassembled WGS sequence"/>
</dbReference>
<dbReference type="AlphaFoldDB" id="A0AAV4PEH6"/>
<gene>
    <name evidence="1" type="ORF">CDAR_289141</name>
</gene>